<dbReference type="PANTHER" id="PTHR10668">
    <property type="entry name" value="PHYTOENE DEHYDROGENASE"/>
    <property type="match status" value="1"/>
</dbReference>
<evidence type="ECO:0000313" key="5">
    <source>
        <dbReference type="EMBL" id="TPW30185.1"/>
    </source>
</evidence>
<dbReference type="RefSeq" id="WP_141166036.1">
    <property type="nucleotide sequence ID" value="NZ_VHLH01000007.1"/>
</dbReference>
<evidence type="ECO:0000256" key="2">
    <source>
        <dbReference type="ARBA" id="ARBA00038825"/>
    </source>
</evidence>
<protein>
    <recommendedName>
        <fullName evidence="3">Pyridine nucleotide-disulfide oxidoreductase domain-containing protein 2</fullName>
    </recommendedName>
</protein>
<dbReference type="OrthoDB" id="9774675at2"/>
<evidence type="ECO:0000259" key="4">
    <source>
        <dbReference type="Pfam" id="PF01593"/>
    </source>
</evidence>
<dbReference type="InterPro" id="IPR002937">
    <property type="entry name" value="Amino_oxidase"/>
</dbReference>
<organism evidence="5 6">
    <name type="scientific">Pararhizobium mangrovi</name>
    <dbReference type="NCBI Taxonomy" id="2590452"/>
    <lineage>
        <taxon>Bacteria</taxon>
        <taxon>Pseudomonadati</taxon>
        <taxon>Pseudomonadota</taxon>
        <taxon>Alphaproteobacteria</taxon>
        <taxon>Hyphomicrobiales</taxon>
        <taxon>Rhizobiaceae</taxon>
        <taxon>Rhizobium/Agrobacterium group</taxon>
        <taxon>Pararhizobium</taxon>
    </lineage>
</organism>
<dbReference type="SUPFAM" id="SSF51905">
    <property type="entry name" value="FAD/NAD(P)-binding domain"/>
    <property type="match status" value="1"/>
</dbReference>
<proteinExistence type="predicted"/>
<comment type="function">
    <text evidence="1">Probable oxidoreductase that may play a role as regulator of mitochondrial function.</text>
</comment>
<dbReference type="GO" id="GO:0016491">
    <property type="term" value="F:oxidoreductase activity"/>
    <property type="evidence" value="ECO:0007669"/>
    <property type="project" value="InterPro"/>
</dbReference>
<dbReference type="EMBL" id="VHLH01000007">
    <property type="protein sequence ID" value="TPW30185.1"/>
    <property type="molecule type" value="Genomic_DNA"/>
</dbReference>
<evidence type="ECO:0000313" key="6">
    <source>
        <dbReference type="Proteomes" id="UP000320314"/>
    </source>
</evidence>
<comment type="caution">
    <text evidence="5">The sequence shown here is derived from an EMBL/GenBank/DDBJ whole genome shotgun (WGS) entry which is preliminary data.</text>
</comment>
<dbReference type="InterPro" id="IPR036188">
    <property type="entry name" value="FAD/NAD-bd_sf"/>
</dbReference>
<dbReference type="PANTHER" id="PTHR10668:SF105">
    <property type="entry name" value="DEHYDROGENASE-RELATED"/>
    <property type="match status" value="1"/>
</dbReference>
<keyword evidence="6" id="KW-1185">Reference proteome</keyword>
<reference evidence="5 6" key="1">
    <citation type="submission" date="2019-06" db="EMBL/GenBank/DDBJ databases">
        <authorList>
            <person name="Li M."/>
        </authorList>
    </citation>
    <scope>NUCLEOTIDE SEQUENCE [LARGE SCALE GENOMIC DNA]</scope>
    <source>
        <strain evidence="5 6">BGMRC6574</strain>
    </source>
</reference>
<name>A0A506UB89_9HYPH</name>
<gene>
    <name evidence="5" type="ORF">FJU11_05515</name>
</gene>
<comment type="subunit">
    <text evidence="2">Interacts with COX5B; this interaction may contribute to localize PYROXD2 to the inner face of the inner mitochondrial membrane.</text>
</comment>
<dbReference type="Gene3D" id="3.50.50.60">
    <property type="entry name" value="FAD/NAD(P)-binding domain"/>
    <property type="match status" value="2"/>
</dbReference>
<sequence length="523" mass="56065">MSESRTDTVIIGAGHNSLVCALYLLRAGRSVIILEKAGEPGGAVKTKDLTVPGFRHDWAALNLTNFVNSAFFADFGDRLRARGAEFVKADNCFASVYEDGTWLGFGTDAERNAKAIAGFSEADAQTWKRLSGDFFANAAIIGGLLSSPLTLRSLSSLIYKAMRTLGRGPALDLARFLVSSPRDWLERTFESEKVRTALAPWGMHLDYAPDVASGAIFPYLEAFGDQAGGMTLGKGGADTIIRAMVAEIEALGGIVRCGVEVTHIHHENGAAKAVTTRDGERIEAARSVVANVAPGALARMTGETGETRYDAGLKSFKHAPGTLMIHLATSHLPDWRAGEDLKRYAYVTIAPGMDSMARAYQEPLSGLLPRDPVVVVGQPTAIDTSRAPEGKHTLWLQVRMVPGEIRGDAAGTIEARDWQAAAAPMAERVLESLERHAPGIRERILGQRIVTPAELEADNPNLVGGDQICGSHHLAQHFLFRPVRGYSNGNTPIRNLYHTGAAVWPGASTGAGPGTLLGRRLAR</sequence>
<dbReference type="Proteomes" id="UP000320314">
    <property type="component" value="Unassembled WGS sequence"/>
</dbReference>
<evidence type="ECO:0000256" key="1">
    <source>
        <dbReference type="ARBA" id="ARBA00037217"/>
    </source>
</evidence>
<dbReference type="AlphaFoldDB" id="A0A506UB89"/>
<evidence type="ECO:0000256" key="3">
    <source>
        <dbReference type="ARBA" id="ARBA00040298"/>
    </source>
</evidence>
<dbReference type="Pfam" id="PF01593">
    <property type="entry name" value="Amino_oxidase"/>
    <property type="match status" value="1"/>
</dbReference>
<accession>A0A506UB89</accession>
<feature type="domain" description="Amine oxidase" evidence="4">
    <location>
        <begin position="18"/>
        <end position="337"/>
    </location>
</feature>